<dbReference type="Proteomes" id="UP000246569">
    <property type="component" value="Unassembled WGS sequence"/>
</dbReference>
<gene>
    <name evidence="1" type="ORF">C7443_1055</name>
</gene>
<sequence length="932" mass="102687">MIFSSLFRRTPSLQHRDAGVRLKALRTLADDDPRLLSLASDDADPAVRRAAIERLNDPLILLERLRQERDAMLREVLGLRLRAVLAGRVEPALTLEQRIALLAESALPAEVMVYLASEARESALRLVALRRVDDDARLLTIALNDQVAEVRVSAAERIADAEILETLARSSRGRDKRVHRLSSTRLEALRAAAAARAHAGALCAELEALQQADSVDAQAAARVAALDLEWTQAADATLQERWSQARALIEPPLVEYRERAGAIARLAREAEALQARCQALEPLDDASTLSAELQRILAALDTLQASETRTRDLLADVYGSLQHQQHEHEAYTARERLLAACEADDGGSAEAYAERWRQLTPPQDARLQARQDQRFAACLAAARARASRPAHPHTPASRPPVQAGGALDTLLQDIDAALEAGELQLAETRVHEAQALLREQPQRRAEQRLRMAVARLGELRDWARWGSRQAREQLCEEADTLAQTELAADQQANERARQVKSLRERWRQLDAAGAAPRAVWERFDAACERAYAPARTAFAAAAEQRKTHLAERQALLAELSALDSATDWQAADWKQLESHYRELLARWRAAGAVAREDYLALDAAWRSAQQVIGRRLDGERERERSRRQALIDQLQQLADGDLGTAITAAREAQAAWTPSLRLRRREEQALWEALRESCDRIFQRREAGRRVAREQRAETTAAALAVCEALEALAAQPPVSTAAAGQLRAEAESLAVRFAELDGLPHDARTALTQRFEAAQADVESQIDLAQRRTCRQAVHALAEKAALCARLEQMALEATPDAAEIAGVGEEWQALDALPAELEQRIGARYRAAQQILEDGSIDGLMARLAQGNAARRQLCIELEILAGIEPPAEDAEAHLSRKVERLSATMNGEPLADAESVIRDWYCTAATADPALDARFAIALVALGQA</sequence>
<keyword evidence="2" id="KW-1185">Reference proteome</keyword>
<dbReference type="EMBL" id="QGTJ01000005">
    <property type="protein sequence ID" value="PWV61577.1"/>
    <property type="molecule type" value="Genomic_DNA"/>
</dbReference>
<accession>A0A317MUI3</accession>
<organism evidence="1 2">
    <name type="scientific">Plasticicumulans acidivorans</name>
    <dbReference type="NCBI Taxonomy" id="886464"/>
    <lineage>
        <taxon>Bacteria</taxon>
        <taxon>Pseudomonadati</taxon>
        <taxon>Pseudomonadota</taxon>
        <taxon>Gammaproteobacteria</taxon>
        <taxon>Candidatus Competibacteraceae</taxon>
        <taxon>Plasticicumulans</taxon>
    </lineage>
</organism>
<dbReference type="InterPro" id="IPR007139">
    <property type="entry name" value="DUF349"/>
</dbReference>
<name>A0A317MUI3_9GAMM</name>
<proteinExistence type="predicted"/>
<dbReference type="Pfam" id="PF03993">
    <property type="entry name" value="DUF349"/>
    <property type="match status" value="2"/>
</dbReference>
<comment type="caution">
    <text evidence="1">The sequence shown here is derived from an EMBL/GenBank/DDBJ whole genome shotgun (WGS) entry which is preliminary data.</text>
</comment>
<protein>
    <submittedName>
        <fullName evidence="1">Uncharacterized protein DUF349</fullName>
    </submittedName>
</protein>
<evidence type="ECO:0000313" key="2">
    <source>
        <dbReference type="Proteomes" id="UP000246569"/>
    </source>
</evidence>
<evidence type="ECO:0000313" key="1">
    <source>
        <dbReference type="EMBL" id="PWV61577.1"/>
    </source>
</evidence>
<dbReference type="OrthoDB" id="5523335at2"/>
<dbReference type="RefSeq" id="WP_110018373.1">
    <property type="nucleotide sequence ID" value="NZ_QGTJ01000005.1"/>
</dbReference>
<dbReference type="AlphaFoldDB" id="A0A317MUI3"/>
<reference evidence="1 2" key="1">
    <citation type="submission" date="2018-05" db="EMBL/GenBank/DDBJ databases">
        <title>Genomic Encyclopedia of Type Strains, Phase IV (KMG-IV): sequencing the most valuable type-strain genomes for metagenomic binning, comparative biology and taxonomic classification.</title>
        <authorList>
            <person name="Goeker M."/>
        </authorList>
    </citation>
    <scope>NUCLEOTIDE SEQUENCE [LARGE SCALE GENOMIC DNA]</scope>
    <source>
        <strain evidence="1 2">DSM 23606</strain>
    </source>
</reference>